<evidence type="ECO:0000259" key="8">
    <source>
        <dbReference type="Pfam" id="PF12704"/>
    </source>
</evidence>
<keyword evidence="2" id="KW-1003">Cell membrane</keyword>
<evidence type="ECO:0000256" key="3">
    <source>
        <dbReference type="ARBA" id="ARBA00022692"/>
    </source>
</evidence>
<feature type="domain" description="MacB-like periplasmic core" evidence="8">
    <location>
        <begin position="521"/>
        <end position="635"/>
    </location>
</feature>
<accession>A0A3B7MK95</accession>
<feature type="domain" description="MacB-like periplasmic core" evidence="8">
    <location>
        <begin position="21"/>
        <end position="232"/>
    </location>
</feature>
<name>A0A3B7MK95_9BACT</name>
<evidence type="ECO:0000259" key="7">
    <source>
        <dbReference type="Pfam" id="PF02687"/>
    </source>
</evidence>
<proteinExistence type="predicted"/>
<dbReference type="Proteomes" id="UP000263900">
    <property type="component" value="Chromosome"/>
</dbReference>
<feature type="transmembrane region" description="Helical" evidence="6">
    <location>
        <begin position="726"/>
        <end position="745"/>
    </location>
</feature>
<evidence type="ECO:0000256" key="1">
    <source>
        <dbReference type="ARBA" id="ARBA00004651"/>
    </source>
</evidence>
<evidence type="ECO:0000256" key="2">
    <source>
        <dbReference type="ARBA" id="ARBA00022475"/>
    </source>
</evidence>
<evidence type="ECO:0000313" key="9">
    <source>
        <dbReference type="EMBL" id="AXY74882.1"/>
    </source>
</evidence>
<keyword evidence="4 6" id="KW-1133">Transmembrane helix</keyword>
<comment type="subcellular location">
    <subcellularLocation>
        <location evidence="1">Cell membrane</location>
        <topology evidence="1">Multi-pass membrane protein</topology>
    </subcellularLocation>
</comment>
<reference evidence="9 10" key="1">
    <citation type="submission" date="2018-09" db="EMBL/GenBank/DDBJ databases">
        <title>Genome sequencing of strain 6GH32-13.</title>
        <authorList>
            <person name="Weon H.-Y."/>
            <person name="Heo J."/>
            <person name="Kwon S.-W."/>
        </authorList>
    </citation>
    <scope>NUCLEOTIDE SEQUENCE [LARGE SCALE GENOMIC DNA]</scope>
    <source>
        <strain evidence="9 10">5GH32-13</strain>
    </source>
</reference>
<dbReference type="PANTHER" id="PTHR30572">
    <property type="entry name" value="MEMBRANE COMPONENT OF TRANSPORTER-RELATED"/>
    <property type="match status" value="1"/>
</dbReference>
<keyword evidence="5 6" id="KW-0472">Membrane</keyword>
<evidence type="ECO:0000256" key="5">
    <source>
        <dbReference type="ARBA" id="ARBA00023136"/>
    </source>
</evidence>
<protein>
    <submittedName>
        <fullName evidence="9">ABC transporter permease</fullName>
    </submittedName>
</protein>
<feature type="transmembrane region" description="Helical" evidence="6">
    <location>
        <begin position="416"/>
        <end position="440"/>
    </location>
</feature>
<dbReference type="InterPro" id="IPR003838">
    <property type="entry name" value="ABC3_permease_C"/>
</dbReference>
<dbReference type="PANTHER" id="PTHR30572:SF18">
    <property type="entry name" value="ABC-TYPE MACROLIDE FAMILY EXPORT SYSTEM PERMEASE COMPONENT 2"/>
    <property type="match status" value="1"/>
</dbReference>
<sequence>MLRDYFKTALRNLLRNKTYAAINIAGIAIGLTAFWMIALYVADELSYDRFHSNAGRIYRVAQHTTWDGGNMHQATTSSPFAGALKASFPEIQEATRILPEGGGIISYNNKPIKAEDIMFADANIFKVFTFPFISGNPATALARPESIVLTESLARKLFSDPQKALNQTVYFSNNYPNLVTGVIKDIPGNTHLRFSGLRSLPTNYTDNWQNFNAYTYLLLNKGTDYKKFEAHLPEFAAKTIQKLMKVNDYRMELQPLTAIHLHSDLQVEIGPNSSITRIYIFIAIAALILIIAVINYINLSTARSSTRIREVGVRKVIGSGRRHLIGMFIAEALVMTIVAAIVAFFLATVLLPLFNNLSGKTLTIGRFGTLTTILVMLGFALLTGCMSGLYPALFLSRFKAIPALKGQMGNLANNILFRRSLVVFQFTITVIMIAGSLIIYRQMQYTSQKDLGFNKDQVLTFHIHDREVRKQVAAMKDQLSKNPNILGVSAAGNPIGNNDLGAHGFNFEKNDGSFSTSSKMAQELMVDADYIPALDIKLTQGRNFSTAVESDKYGAALVNETLMHELGWKDAINKRLRFKFGEGEIGERTVIGVIKDFHTYSLQHKVEAMVMLMPPVAAMEDNLYVKINTSHTKEALAWIEKVYKQFDKSNPVEFNFLDQNFARQYSAEQKQETLCLIFTVLAVSIATLGLFGLAAFTAQQRVKEIGIRKVLGASVQSIITMLSKDFIKLVAIAILIATPIAWMAMDQWLQGFAYRIDIQWWVFGLAGILALVITIATISIHAIKAALANPVDSLRNE</sequence>
<feature type="transmembrane region" description="Helical" evidence="6">
    <location>
        <begin position="760"/>
        <end position="783"/>
    </location>
</feature>
<evidence type="ECO:0000256" key="4">
    <source>
        <dbReference type="ARBA" id="ARBA00022989"/>
    </source>
</evidence>
<dbReference type="GO" id="GO:0022857">
    <property type="term" value="F:transmembrane transporter activity"/>
    <property type="evidence" value="ECO:0007669"/>
    <property type="project" value="TreeGrafter"/>
</dbReference>
<evidence type="ECO:0000256" key="6">
    <source>
        <dbReference type="SAM" id="Phobius"/>
    </source>
</evidence>
<dbReference type="AlphaFoldDB" id="A0A3B7MK95"/>
<feature type="transmembrane region" description="Helical" evidence="6">
    <location>
        <begin position="278"/>
        <end position="299"/>
    </location>
</feature>
<dbReference type="RefSeq" id="WP_119050765.1">
    <property type="nucleotide sequence ID" value="NZ_CP032157.1"/>
</dbReference>
<dbReference type="InterPro" id="IPR025857">
    <property type="entry name" value="MacB_PCD"/>
</dbReference>
<feature type="domain" description="ABC3 transporter permease C-terminal" evidence="7">
    <location>
        <begin position="283"/>
        <end position="397"/>
    </location>
</feature>
<feature type="transmembrane region" description="Helical" evidence="6">
    <location>
        <begin position="20"/>
        <end position="42"/>
    </location>
</feature>
<dbReference type="Pfam" id="PF12704">
    <property type="entry name" value="MacB_PCD"/>
    <property type="match status" value="2"/>
</dbReference>
<dbReference type="Pfam" id="PF02687">
    <property type="entry name" value="FtsX"/>
    <property type="match status" value="2"/>
</dbReference>
<evidence type="ECO:0000313" key="10">
    <source>
        <dbReference type="Proteomes" id="UP000263900"/>
    </source>
</evidence>
<dbReference type="GO" id="GO:0005886">
    <property type="term" value="C:plasma membrane"/>
    <property type="evidence" value="ECO:0007669"/>
    <property type="project" value="UniProtKB-SubCell"/>
</dbReference>
<feature type="domain" description="ABC3 transporter permease C-terminal" evidence="7">
    <location>
        <begin position="677"/>
        <end position="786"/>
    </location>
</feature>
<feature type="transmembrane region" description="Helical" evidence="6">
    <location>
        <begin position="324"/>
        <end position="353"/>
    </location>
</feature>
<organism evidence="9 10">
    <name type="scientific">Paraflavitalea soli</name>
    <dbReference type="NCBI Taxonomy" id="2315862"/>
    <lineage>
        <taxon>Bacteria</taxon>
        <taxon>Pseudomonadati</taxon>
        <taxon>Bacteroidota</taxon>
        <taxon>Chitinophagia</taxon>
        <taxon>Chitinophagales</taxon>
        <taxon>Chitinophagaceae</taxon>
        <taxon>Paraflavitalea</taxon>
    </lineage>
</organism>
<feature type="transmembrane region" description="Helical" evidence="6">
    <location>
        <begin position="373"/>
        <end position="395"/>
    </location>
</feature>
<keyword evidence="3 6" id="KW-0812">Transmembrane</keyword>
<dbReference type="KEGG" id="pseg:D3H65_13190"/>
<feature type="transmembrane region" description="Helical" evidence="6">
    <location>
        <begin position="676"/>
        <end position="698"/>
    </location>
</feature>
<dbReference type="InterPro" id="IPR050250">
    <property type="entry name" value="Macrolide_Exporter_MacB"/>
</dbReference>
<dbReference type="EMBL" id="CP032157">
    <property type="protein sequence ID" value="AXY74882.1"/>
    <property type="molecule type" value="Genomic_DNA"/>
</dbReference>
<gene>
    <name evidence="9" type="ORF">D3H65_13190</name>
</gene>
<keyword evidence="10" id="KW-1185">Reference proteome</keyword>
<dbReference type="OrthoDB" id="5933722at2"/>